<dbReference type="AlphaFoldDB" id="K3XAZ4"/>
<proteinExistence type="predicted"/>
<evidence type="ECO:0000313" key="2">
    <source>
        <dbReference type="Proteomes" id="UP000019132"/>
    </source>
</evidence>
<keyword evidence="2" id="KW-1185">Reference proteome</keyword>
<organism evidence="1 2">
    <name type="scientific">Globisporangium ultimum (strain ATCC 200006 / CBS 805.95 / DAOM BR144)</name>
    <name type="common">Pythium ultimum</name>
    <dbReference type="NCBI Taxonomy" id="431595"/>
    <lineage>
        <taxon>Eukaryota</taxon>
        <taxon>Sar</taxon>
        <taxon>Stramenopiles</taxon>
        <taxon>Oomycota</taxon>
        <taxon>Peronosporomycetes</taxon>
        <taxon>Pythiales</taxon>
        <taxon>Pythiaceae</taxon>
        <taxon>Globisporangium</taxon>
    </lineage>
</organism>
<name>K3XAZ4_GLOUD</name>
<reference evidence="1" key="3">
    <citation type="submission" date="2015-02" db="UniProtKB">
        <authorList>
            <consortium name="EnsemblProtists"/>
        </authorList>
    </citation>
    <scope>IDENTIFICATION</scope>
    <source>
        <strain evidence="1">DAOM BR144</strain>
    </source>
</reference>
<dbReference type="EMBL" id="GL376565">
    <property type="status" value="NOT_ANNOTATED_CDS"/>
    <property type="molecule type" value="Genomic_DNA"/>
</dbReference>
<reference evidence="2" key="1">
    <citation type="journal article" date="2010" name="Genome Biol.">
        <title>Genome sequence of the necrotrophic plant pathogen Pythium ultimum reveals original pathogenicity mechanisms and effector repertoire.</title>
        <authorList>
            <person name="Levesque C.A."/>
            <person name="Brouwer H."/>
            <person name="Cano L."/>
            <person name="Hamilton J.P."/>
            <person name="Holt C."/>
            <person name="Huitema E."/>
            <person name="Raffaele S."/>
            <person name="Robideau G.P."/>
            <person name="Thines M."/>
            <person name="Win J."/>
            <person name="Zerillo M.M."/>
            <person name="Beakes G.W."/>
            <person name="Boore J.L."/>
            <person name="Busam D."/>
            <person name="Dumas B."/>
            <person name="Ferriera S."/>
            <person name="Fuerstenberg S.I."/>
            <person name="Gachon C.M."/>
            <person name="Gaulin E."/>
            <person name="Govers F."/>
            <person name="Grenville-Briggs L."/>
            <person name="Horner N."/>
            <person name="Hostetler J."/>
            <person name="Jiang R.H."/>
            <person name="Johnson J."/>
            <person name="Krajaejun T."/>
            <person name="Lin H."/>
            <person name="Meijer H.J."/>
            <person name="Moore B."/>
            <person name="Morris P."/>
            <person name="Phuntmart V."/>
            <person name="Puiu D."/>
            <person name="Shetty J."/>
            <person name="Stajich J.E."/>
            <person name="Tripathy S."/>
            <person name="Wawra S."/>
            <person name="van West P."/>
            <person name="Whitty B.R."/>
            <person name="Coutinho P.M."/>
            <person name="Henrissat B."/>
            <person name="Martin F."/>
            <person name="Thomas P.D."/>
            <person name="Tyler B.M."/>
            <person name="De Vries R.P."/>
            <person name="Kamoun S."/>
            <person name="Yandell M."/>
            <person name="Tisserat N."/>
            <person name="Buell C.R."/>
        </authorList>
    </citation>
    <scope>NUCLEOTIDE SEQUENCE</scope>
    <source>
        <strain evidence="2">DAOM:BR144</strain>
    </source>
</reference>
<dbReference type="HOGENOM" id="CLU_1656766_0_0_1"/>
<sequence>MHLADHLEVLLHRLASSRVEDPLAVALDDVVAPLDDHHGHALPKHDGRRCHLGVLRVHELHDVATRQVARVGEELEARELHERFLDRGLADALAHELLGERGVVAEVRQQRLDRALRVLERVREREAVDEVDDRADFCHFAGEDTDWDEGGGGGVRASSL</sequence>
<dbReference type="InParanoid" id="K3XAZ4"/>
<dbReference type="Proteomes" id="UP000019132">
    <property type="component" value="Unassembled WGS sequence"/>
</dbReference>
<reference evidence="2" key="2">
    <citation type="submission" date="2010-04" db="EMBL/GenBank/DDBJ databases">
        <authorList>
            <person name="Buell R."/>
            <person name="Hamilton J."/>
            <person name="Hostetler J."/>
        </authorList>
    </citation>
    <scope>NUCLEOTIDE SEQUENCE [LARGE SCALE GENOMIC DNA]</scope>
    <source>
        <strain evidence="2">DAOM:BR144</strain>
    </source>
</reference>
<protein>
    <submittedName>
        <fullName evidence="1">Uncharacterized protein</fullName>
    </submittedName>
</protein>
<dbReference type="VEuPathDB" id="FungiDB:PYU1_G014362"/>
<dbReference type="EnsemblProtists" id="PYU1_T014393">
    <property type="protein sequence ID" value="PYU1_T014393"/>
    <property type="gene ID" value="PYU1_G014362"/>
</dbReference>
<accession>K3XAZ4</accession>
<evidence type="ECO:0000313" key="1">
    <source>
        <dbReference type="EnsemblProtists" id="PYU1_T014393"/>
    </source>
</evidence>